<dbReference type="Proteomes" id="UP000467841">
    <property type="component" value="Unassembled WGS sequence"/>
</dbReference>
<proteinExistence type="predicted"/>
<reference evidence="2" key="1">
    <citation type="submission" date="2020-01" db="EMBL/GenBank/DDBJ databases">
        <authorList>
            <person name="Mishra B."/>
        </authorList>
    </citation>
    <scope>NUCLEOTIDE SEQUENCE [LARGE SCALE GENOMIC DNA]</scope>
</reference>
<protein>
    <submittedName>
        <fullName evidence="2">Uncharacterized protein</fullName>
    </submittedName>
</protein>
<comment type="caution">
    <text evidence="2">The sequence shown here is derived from an EMBL/GenBank/DDBJ whole genome shotgun (WGS) entry which is preliminary data.</text>
</comment>
<organism evidence="2 3">
    <name type="scientific">Microthlaspi erraticum</name>
    <dbReference type="NCBI Taxonomy" id="1685480"/>
    <lineage>
        <taxon>Eukaryota</taxon>
        <taxon>Viridiplantae</taxon>
        <taxon>Streptophyta</taxon>
        <taxon>Embryophyta</taxon>
        <taxon>Tracheophyta</taxon>
        <taxon>Spermatophyta</taxon>
        <taxon>Magnoliopsida</taxon>
        <taxon>eudicotyledons</taxon>
        <taxon>Gunneridae</taxon>
        <taxon>Pentapetalae</taxon>
        <taxon>rosids</taxon>
        <taxon>malvids</taxon>
        <taxon>Brassicales</taxon>
        <taxon>Brassicaceae</taxon>
        <taxon>Coluteocarpeae</taxon>
        <taxon>Microthlaspi</taxon>
    </lineage>
</organism>
<sequence length="257" mass="28908">MITFSNRTVQIEESEDSVRLRSACVLGCFAFEFLQNLRNLFIRPTLPDSDVSKENHVRDGAVIDLGGDGKFTPHAEMTRDEEALYIFRQDYKIPNEIELVLPAEGEDPEHVRPRFCCAYTVYFQNAGMIFPVTRFLLEALAHPRVCGSSPGRERVNWNMFTPERIRRVLSSPPTPPPGHMTFGAEVVAIPSTVQVSSDQSRSTGQGQSKKASKRARSNDGDCCPREIGDCLEREWRLRGVTAVLLEVRTPQRLPDLG</sequence>
<feature type="compositionally biased region" description="Polar residues" evidence="1">
    <location>
        <begin position="193"/>
        <end position="209"/>
    </location>
</feature>
<dbReference type="AlphaFoldDB" id="A0A6D2IAE9"/>
<feature type="region of interest" description="Disordered" evidence="1">
    <location>
        <begin position="193"/>
        <end position="220"/>
    </location>
</feature>
<gene>
    <name evidence="2" type="ORF">MERR_LOCUS11049</name>
</gene>
<accession>A0A6D2IAE9</accession>
<dbReference type="EMBL" id="CACVBM020000832">
    <property type="protein sequence ID" value="CAA7023814.1"/>
    <property type="molecule type" value="Genomic_DNA"/>
</dbReference>
<name>A0A6D2IAE9_9BRAS</name>
<evidence type="ECO:0000313" key="3">
    <source>
        <dbReference type="Proteomes" id="UP000467841"/>
    </source>
</evidence>
<evidence type="ECO:0000313" key="2">
    <source>
        <dbReference type="EMBL" id="CAA7023814.1"/>
    </source>
</evidence>
<dbReference type="OrthoDB" id="10669013at2759"/>
<keyword evidence="3" id="KW-1185">Reference proteome</keyword>
<evidence type="ECO:0000256" key="1">
    <source>
        <dbReference type="SAM" id="MobiDB-lite"/>
    </source>
</evidence>